<organism evidence="1 2">
    <name type="scientific">Halogeometricum borinquense</name>
    <dbReference type="NCBI Taxonomy" id="60847"/>
    <lineage>
        <taxon>Archaea</taxon>
        <taxon>Methanobacteriati</taxon>
        <taxon>Methanobacteriota</taxon>
        <taxon>Stenosarchaea group</taxon>
        <taxon>Halobacteria</taxon>
        <taxon>Halobacteriales</taxon>
        <taxon>Haloferacaceae</taxon>
        <taxon>Halogeometricum</taxon>
    </lineage>
</organism>
<dbReference type="RefSeq" id="WP_006055795.1">
    <property type="nucleotide sequence ID" value="NZ_RZHH01000002.1"/>
</dbReference>
<proteinExistence type="predicted"/>
<protein>
    <submittedName>
        <fullName evidence="1">T9SS type A sorting domain-containing protein</fullName>
    </submittedName>
</protein>
<sequence length="312" mass="32587">MKRFLVVLTCLAVLLAGVSISANAVEAQSNETTYSLDTPGSVTVHDRKATIGGTERDITSLVGMYPGEEVLVNVAAPADELAVVTVRTADGTVRQKDSVTTGESVLVDSSEYDPGTYYLVLSTDGQVRTVSLLIVSKYRVSFGFDSITDEALTGDVTVAGGVSDAESVQLVLSNDEADFRTEAGTVRKGLHDFSLALEDVPDGNYTAIIEVVKTEANGTRTILATSQVRTVTVGSTDTGESVAVASDTTETEAGPTDASAEVKTATKTAGLDNGETVAPTESDSTVPDLSPAVLFAILVSLAIVSRIRRLTR</sequence>
<evidence type="ECO:0000313" key="1">
    <source>
        <dbReference type="EMBL" id="RYJ13151.1"/>
    </source>
</evidence>
<comment type="caution">
    <text evidence="1">The sequence shown here is derived from an EMBL/GenBank/DDBJ whole genome shotgun (WGS) entry which is preliminary data.</text>
</comment>
<gene>
    <name evidence="1" type="ORF">ELS19_03640</name>
</gene>
<name>A0A482TIH0_9EURY</name>
<dbReference type="Proteomes" id="UP000294028">
    <property type="component" value="Unassembled WGS sequence"/>
</dbReference>
<reference evidence="1 2" key="1">
    <citation type="submission" date="2018-12" db="EMBL/GenBank/DDBJ databases">
        <title>Genome analysis provides insights into bioremediation potentialities of Halogeometricum borinquense strain N11.</title>
        <authorList>
            <person name="Najjari A."/>
            <person name="Youssef N."/>
            <person name="Fhoula I."/>
            <person name="Ben Dhia O."/>
            <person name="Mahjoubi M."/>
            <person name="Ouzari H.I."/>
            <person name="Cherif A."/>
        </authorList>
    </citation>
    <scope>NUCLEOTIDE SEQUENCE [LARGE SCALE GENOMIC DNA]</scope>
    <source>
        <strain evidence="1 2">N11</strain>
    </source>
</reference>
<dbReference type="EMBL" id="RZHH01000002">
    <property type="protein sequence ID" value="RYJ13151.1"/>
    <property type="molecule type" value="Genomic_DNA"/>
</dbReference>
<accession>A0A482TIH0</accession>
<evidence type="ECO:0000313" key="2">
    <source>
        <dbReference type="Proteomes" id="UP000294028"/>
    </source>
</evidence>
<dbReference type="AlphaFoldDB" id="A0A482TIH0"/>
<dbReference type="GeneID" id="9989304"/>